<dbReference type="Proteomes" id="UP000654075">
    <property type="component" value="Unassembled WGS sequence"/>
</dbReference>
<evidence type="ECO:0000313" key="2">
    <source>
        <dbReference type="Proteomes" id="UP000654075"/>
    </source>
</evidence>
<evidence type="ECO:0000313" key="1">
    <source>
        <dbReference type="EMBL" id="CAE8621754.1"/>
    </source>
</evidence>
<accession>A0A813G573</accession>
<proteinExistence type="predicted"/>
<keyword evidence="2" id="KW-1185">Reference proteome</keyword>
<reference evidence="1" key="1">
    <citation type="submission" date="2021-02" db="EMBL/GenBank/DDBJ databases">
        <authorList>
            <person name="Dougan E. K."/>
            <person name="Rhodes N."/>
            <person name="Thang M."/>
            <person name="Chan C."/>
        </authorList>
    </citation>
    <scope>NUCLEOTIDE SEQUENCE</scope>
</reference>
<protein>
    <submittedName>
        <fullName evidence="1">Uncharacterized protein</fullName>
    </submittedName>
</protein>
<organism evidence="1 2">
    <name type="scientific">Polarella glacialis</name>
    <name type="common">Dinoflagellate</name>
    <dbReference type="NCBI Taxonomy" id="89957"/>
    <lineage>
        <taxon>Eukaryota</taxon>
        <taxon>Sar</taxon>
        <taxon>Alveolata</taxon>
        <taxon>Dinophyceae</taxon>
        <taxon>Suessiales</taxon>
        <taxon>Suessiaceae</taxon>
        <taxon>Polarella</taxon>
    </lineage>
</organism>
<gene>
    <name evidence="1" type="ORF">PGLA1383_LOCUS39273</name>
</gene>
<sequence>MTELAWLQILYCVRVRVFLEAVLKFNNYNVIASYRTGILNDCRQRKSQTTITTTTTTTTTRNVYSAKSGWPIVGSGQSSRLVLVLLRSPAQVATATTTTTKTVRADTLQRRGLFVHAGAGFALREVREIA</sequence>
<dbReference type="EMBL" id="CAJNNV010027810">
    <property type="protein sequence ID" value="CAE8621754.1"/>
    <property type="molecule type" value="Genomic_DNA"/>
</dbReference>
<comment type="caution">
    <text evidence="1">The sequence shown here is derived from an EMBL/GenBank/DDBJ whole genome shotgun (WGS) entry which is preliminary data.</text>
</comment>
<name>A0A813G573_POLGL</name>
<dbReference type="AlphaFoldDB" id="A0A813G573"/>